<evidence type="ECO:0000256" key="2">
    <source>
        <dbReference type="ARBA" id="ARBA00022692"/>
    </source>
</evidence>
<comment type="caution">
    <text evidence="7">The sequence shown here is derived from an EMBL/GenBank/DDBJ whole genome shotgun (WGS) entry which is preliminary data.</text>
</comment>
<feature type="transmembrane region" description="Helical" evidence="5">
    <location>
        <begin position="73"/>
        <end position="92"/>
    </location>
</feature>
<accession>A0A553V5Y0</accession>
<dbReference type="PROSITE" id="PS51012">
    <property type="entry name" value="ABC_TM2"/>
    <property type="match status" value="1"/>
</dbReference>
<dbReference type="EMBL" id="VKDB01000001">
    <property type="protein sequence ID" value="TSA87875.1"/>
    <property type="molecule type" value="Genomic_DNA"/>
</dbReference>
<dbReference type="OrthoDB" id="63188at2"/>
<feature type="domain" description="ABC transmembrane type-2" evidence="6">
    <location>
        <begin position="35"/>
        <end position="259"/>
    </location>
</feature>
<keyword evidence="4 5" id="KW-0472">Membrane</keyword>
<name>A0A553V5Y0_9DEIO</name>
<dbReference type="AlphaFoldDB" id="A0A553V5Y0"/>
<feature type="transmembrane region" description="Helical" evidence="5">
    <location>
        <begin position="181"/>
        <end position="199"/>
    </location>
</feature>
<sequence length="263" mass="27790">MTTSTASTARRSSSSLRPFLALARSEVTRLLRNRAYLVPALLLPILFFALWGLSNASGKLSGVNAGAYMLVSYAAYALISTALFGFGVAVAAERASGWWRQLRVAPVTPAMLFGAKISAALVMGLLSVTALLLFAGIVGHIWLSPGVVVGVLLRLLLGMIPFALLGLALGFLVGPDAAGGVANLISLPMLFASGIFIPLEVAPDFIKTIAPYLPAYHYGQLGWAALGAKPAGAEWIHWAWLIGYGAVFLLIALWAAGRNEVRR</sequence>
<dbReference type="Proteomes" id="UP000316092">
    <property type="component" value="Unassembled WGS sequence"/>
</dbReference>
<proteinExistence type="predicted"/>
<protein>
    <submittedName>
        <fullName evidence="7">ABC transporter permease</fullName>
    </submittedName>
</protein>
<comment type="subcellular location">
    <subcellularLocation>
        <location evidence="1">Membrane</location>
        <topology evidence="1">Multi-pass membrane protein</topology>
    </subcellularLocation>
</comment>
<evidence type="ECO:0000313" key="8">
    <source>
        <dbReference type="Proteomes" id="UP000316092"/>
    </source>
</evidence>
<organism evidence="7 8">
    <name type="scientific">Deinococcus detaillensis</name>
    <dbReference type="NCBI Taxonomy" id="2592048"/>
    <lineage>
        <taxon>Bacteria</taxon>
        <taxon>Thermotogati</taxon>
        <taxon>Deinococcota</taxon>
        <taxon>Deinococci</taxon>
        <taxon>Deinococcales</taxon>
        <taxon>Deinococcaceae</taxon>
        <taxon>Deinococcus</taxon>
    </lineage>
</organism>
<keyword evidence="8" id="KW-1185">Reference proteome</keyword>
<dbReference type="PANTHER" id="PTHR43229">
    <property type="entry name" value="NODULATION PROTEIN J"/>
    <property type="match status" value="1"/>
</dbReference>
<keyword evidence="2 5" id="KW-0812">Transmembrane</keyword>
<dbReference type="PANTHER" id="PTHR43229:SF3">
    <property type="entry name" value="ABC-TYPE MULTIDRUG TRANSPORT SYSTEM, PERMEASE COMPONENT"/>
    <property type="match status" value="1"/>
</dbReference>
<evidence type="ECO:0000256" key="5">
    <source>
        <dbReference type="SAM" id="Phobius"/>
    </source>
</evidence>
<feature type="transmembrane region" description="Helical" evidence="5">
    <location>
        <begin position="113"/>
        <end position="143"/>
    </location>
</feature>
<dbReference type="Pfam" id="PF12698">
    <property type="entry name" value="ABC2_membrane_3"/>
    <property type="match status" value="1"/>
</dbReference>
<feature type="transmembrane region" description="Helical" evidence="5">
    <location>
        <begin position="235"/>
        <end position="256"/>
    </location>
</feature>
<dbReference type="GO" id="GO:0140359">
    <property type="term" value="F:ABC-type transporter activity"/>
    <property type="evidence" value="ECO:0007669"/>
    <property type="project" value="InterPro"/>
</dbReference>
<gene>
    <name evidence="7" type="ORF">FNU79_01095</name>
</gene>
<dbReference type="GO" id="GO:0043190">
    <property type="term" value="C:ATP-binding cassette (ABC) transporter complex"/>
    <property type="evidence" value="ECO:0007669"/>
    <property type="project" value="InterPro"/>
</dbReference>
<dbReference type="RefSeq" id="WP_143719072.1">
    <property type="nucleotide sequence ID" value="NZ_VKDB01000001.1"/>
</dbReference>
<evidence type="ECO:0000256" key="1">
    <source>
        <dbReference type="ARBA" id="ARBA00004141"/>
    </source>
</evidence>
<feature type="transmembrane region" description="Helical" evidence="5">
    <location>
        <begin position="35"/>
        <end position="53"/>
    </location>
</feature>
<dbReference type="InterPro" id="IPR000412">
    <property type="entry name" value="ABC_2_transport"/>
</dbReference>
<reference evidence="7 8" key="1">
    <citation type="submission" date="2019-07" db="EMBL/GenBank/DDBJ databases">
        <title>Deinococcus detaillus sp. nov., isolated from humus soil in Antarctica.</title>
        <authorList>
            <person name="Zhang K."/>
        </authorList>
    </citation>
    <scope>NUCLEOTIDE SEQUENCE [LARGE SCALE GENOMIC DNA]</scope>
    <source>
        <strain evidence="7 8">H1</strain>
    </source>
</reference>
<dbReference type="InterPro" id="IPR051784">
    <property type="entry name" value="Nod_factor_ABC_transporter"/>
</dbReference>
<evidence type="ECO:0000259" key="6">
    <source>
        <dbReference type="PROSITE" id="PS51012"/>
    </source>
</evidence>
<dbReference type="InterPro" id="IPR013525">
    <property type="entry name" value="ABC2_TM"/>
</dbReference>
<dbReference type="InterPro" id="IPR047817">
    <property type="entry name" value="ABC2_TM_bact-type"/>
</dbReference>
<evidence type="ECO:0000256" key="4">
    <source>
        <dbReference type="ARBA" id="ARBA00023136"/>
    </source>
</evidence>
<evidence type="ECO:0000313" key="7">
    <source>
        <dbReference type="EMBL" id="TSA87875.1"/>
    </source>
</evidence>
<feature type="transmembrane region" description="Helical" evidence="5">
    <location>
        <begin position="155"/>
        <end position="174"/>
    </location>
</feature>
<dbReference type="PIRSF" id="PIRSF006648">
    <property type="entry name" value="DrrB"/>
    <property type="match status" value="1"/>
</dbReference>
<keyword evidence="3 5" id="KW-1133">Transmembrane helix</keyword>
<evidence type="ECO:0000256" key="3">
    <source>
        <dbReference type="ARBA" id="ARBA00022989"/>
    </source>
</evidence>